<sequence>MAVAVAVAVAGGAVAGRAWPTRRGMRRTLGAVTGKRSAGILLYRGTGPSGPAVDVLLAHMGGPFWARKDAGAWTVPKGEYDEDETPEAAARREFEEELGTPPPDGELMPLGSVTQTGGKIVTVWALKGDLDPAEITPGTFTMEWPKGSGRMRAFPEIDRVAWFGPDEARRKIVARQRVFLDRLEALVQGAEGANPADE</sequence>
<dbReference type="InterPro" id="IPR000086">
    <property type="entry name" value="NUDIX_hydrolase_dom"/>
</dbReference>
<dbReference type="Gene3D" id="3.90.79.10">
    <property type="entry name" value="Nucleoside Triphosphate Pyrophosphohydrolase"/>
    <property type="match status" value="1"/>
</dbReference>
<dbReference type="CDD" id="cd04662">
    <property type="entry name" value="NUDIX_Hydrolase"/>
    <property type="match status" value="1"/>
</dbReference>
<evidence type="ECO:0000313" key="3">
    <source>
        <dbReference type="EMBL" id="GHJ33097.1"/>
    </source>
</evidence>
<dbReference type="PANTHER" id="PTHR21340">
    <property type="entry name" value="DIADENOSINE 5,5-P1,P4-TETRAPHOSPHATE PYROPHOSPHOHYDROLASE MUTT"/>
    <property type="match status" value="1"/>
</dbReference>
<accession>A0ABQ3UBW6</accession>
<evidence type="ECO:0000313" key="4">
    <source>
        <dbReference type="Proteomes" id="UP001054854"/>
    </source>
</evidence>
<dbReference type="EMBL" id="BNEK01000005">
    <property type="protein sequence ID" value="GHJ33097.1"/>
    <property type="molecule type" value="Genomic_DNA"/>
</dbReference>
<dbReference type="PROSITE" id="PS51462">
    <property type="entry name" value="NUDIX"/>
    <property type="match status" value="1"/>
</dbReference>
<dbReference type="Proteomes" id="UP001054854">
    <property type="component" value="Unassembled WGS sequence"/>
</dbReference>
<keyword evidence="1" id="KW-0378">Hydrolase</keyword>
<gene>
    <name evidence="3" type="ORF">TPA0910_75300</name>
</gene>
<evidence type="ECO:0000259" key="2">
    <source>
        <dbReference type="PROSITE" id="PS51462"/>
    </source>
</evidence>
<evidence type="ECO:0000256" key="1">
    <source>
        <dbReference type="ARBA" id="ARBA00022801"/>
    </source>
</evidence>
<dbReference type="Pfam" id="PF00293">
    <property type="entry name" value="NUDIX"/>
    <property type="match status" value="1"/>
</dbReference>
<dbReference type="InterPro" id="IPR020084">
    <property type="entry name" value="NUDIX_hydrolase_CS"/>
</dbReference>
<dbReference type="InterPro" id="IPR051325">
    <property type="entry name" value="Nudix_hydrolase_domain"/>
</dbReference>
<feature type="domain" description="Nudix hydrolase" evidence="2">
    <location>
        <begin position="33"/>
        <end position="185"/>
    </location>
</feature>
<proteinExistence type="predicted"/>
<dbReference type="PROSITE" id="PS00893">
    <property type="entry name" value="NUDIX_BOX"/>
    <property type="match status" value="1"/>
</dbReference>
<reference evidence="3" key="1">
    <citation type="submission" date="2024-05" db="EMBL/GenBank/DDBJ databases">
        <title>Whole genome shotgun sequence of Streptomyces hygroscopicus NBRC 113678.</title>
        <authorList>
            <person name="Komaki H."/>
            <person name="Tamura T."/>
        </authorList>
    </citation>
    <scope>NUCLEOTIDE SEQUENCE</scope>
    <source>
        <strain evidence="3">N11-34</strain>
    </source>
</reference>
<organism evidence="3 4">
    <name type="scientific">Streptomyces hygroscopicus</name>
    <dbReference type="NCBI Taxonomy" id="1912"/>
    <lineage>
        <taxon>Bacteria</taxon>
        <taxon>Bacillati</taxon>
        <taxon>Actinomycetota</taxon>
        <taxon>Actinomycetes</taxon>
        <taxon>Kitasatosporales</taxon>
        <taxon>Streptomycetaceae</taxon>
        <taxon>Streptomyces</taxon>
        <taxon>Streptomyces violaceusniger group</taxon>
    </lineage>
</organism>
<name>A0ABQ3UBW6_STRHY</name>
<comment type="caution">
    <text evidence="3">The sequence shown here is derived from an EMBL/GenBank/DDBJ whole genome shotgun (WGS) entry which is preliminary data.</text>
</comment>
<keyword evidence="4" id="KW-1185">Reference proteome</keyword>
<dbReference type="InterPro" id="IPR015797">
    <property type="entry name" value="NUDIX_hydrolase-like_dom_sf"/>
</dbReference>
<dbReference type="SUPFAM" id="SSF55811">
    <property type="entry name" value="Nudix"/>
    <property type="match status" value="1"/>
</dbReference>
<protein>
    <submittedName>
        <fullName evidence="3">DNA mismatch repair protein MutT</fullName>
    </submittedName>
</protein>
<dbReference type="PANTHER" id="PTHR21340:SF7">
    <property type="entry name" value="NUDIX HYDROLASE DOMAIN-CONTAINING PROTEIN"/>
    <property type="match status" value="1"/>
</dbReference>